<dbReference type="AlphaFoldDB" id="A0AAU6NXP4"/>
<evidence type="ECO:0000313" key="3">
    <source>
        <dbReference type="Proteomes" id="UP001368318"/>
    </source>
</evidence>
<gene>
    <name evidence="2" type="ORF">R3L15_10145</name>
    <name evidence="1" type="ORF">R3L16_11440</name>
</gene>
<dbReference type="Gene3D" id="2.180.10.10">
    <property type="entry name" value="RHS repeat-associated core"/>
    <property type="match status" value="1"/>
</dbReference>
<organism evidence="1 3">
    <name type="scientific">Mangrovimonas cancribranchiae</name>
    <dbReference type="NCBI Taxonomy" id="3080055"/>
    <lineage>
        <taxon>Bacteria</taxon>
        <taxon>Pseudomonadati</taxon>
        <taxon>Bacteroidota</taxon>
        <taxon>Flavobacteriia</taxon>
        <taxon>Flavobacteriales</taxon>
        <taxon>Flavobacteriaceae</taxon>
        <taxon>Mangrovimonas</taxon>
    </lineage>
</organism>
<reference evidence="1 3" key="1">
    <citation type="submission" date="2023-10" db="EMBL/GenBank/DDBJ databases">
        <title>Culture-based analysis of two novel bacteria associated with mangrove crab gills.</title>
        <authorList>
            <person name="Yang X."/>
            <person name="Garuglieri E."/>
            <person name="Van Goethem M.W."/>
            <person name="Fusi M."/>
            <person name="Marasco R."/>
            <person name="Daffonchio D.G."/>
        </authorList>
    </citation>
    <scope>NUCLEOTIDE SEQUENCE [LARGE SCALE GENOMIC DNA]</scope>
    <source>
        <strain evidence="2">UG2-1</strain>
        <strain evidence="1">UG2-2</strain>
        <strain evidence="3">UG2_2</strain>
    </source>
</reference>
<accession>A0AAU6NXP4</accession>
<dbReference type="KEGG" id="mcaa:R3L15_10145"/>
<dbReference type="EMBL" id="CP136925">
    <property type="protein sequence ID" value="WXA12481.1"/>
    <property type="molecule type" value="Genomic_DNA"/>
</dbReference>
<sequence length="313" mass="34079">MLLPKRHGSVDGYRYGFQGQEKDDEIKGEGNSINYKFRMHDPRVGRFFAIDPLFRKYPHNSPYAFSENRLIDGVELEGLEVLQVGKVSTLSALVSGSSQGGIAVDFNTGNVYGYGELAIGLESDISVFSGVSVTFYPYMDSALILEGNGASASISTAKWGATVSGGLTSSGGELGINLSIGIGAGVAPASASAMFSNTTLKPISKGAETEMAIKLLNQSYMDMYKKIKPLLKEFNSLNSANDQLYTNNKVLNDALSIQTTDYGKEIIQKQIDTNNEAIDLNNKKIETLRNEIDPVIELMENVEDKTQELENQQ</sequence>
<keyword evidence="3" id="KW-1185">Reference proteome</keyword>
<dbReference type="Proteomes" id="UP001368318">
    <property type="component" value="Chromosome"/>
</dbReference>
<name>A0AAU6NXP4_9FLAO</name>
<evidence type="ECO:0000313" key="1">
    <source>
        <dbReference type="EMBL" id="WXA02357.1"/>
    </source>
</evidence>
<protein>
    <recommendedName>
        <fullName evidence="4">RHS repeat-associated core domain-containing protein</fullName>
    </recommendedName>
</protein>
<evidence type="ECO:0008006" key="4">
    <source>
        <dbReference type="Google" id="ProtNLM"/>
    </source>
</evidence>
<dbReference type="RefSeq" id="WP_338731495.1">
    <property type="nucleotide sequence ID" value="NZ_CP136924.1"/>
</dbReference>
<proteinExistence type="predicted"/>
<evidence type="ECO:0000313" key="2">
    <source>
        <dbReference type="EMBL" id="WXA12481.1"/>
    </source>
</evidence>
<dbReference type="EMBL" id="CP136924">
    <property type="protein sequence ID" value="WXA02357.1"/>
    <property type="molecule type" value="Genomic_DNA"/>
</dbReference>